<dbReference type="AlphaFoldDB" id="A0A016U7C8"/>
<evidence type="ECO:0000313" key="2">
    <source>
        <dbReference type="EMBL" id="EYC10762.1"/>
    </source>
</evidence>
<dbReference type="Proteomes" id="UP000024635">
    <property type="component" value="Unassembled WGS sequence"/>
</dbReference>
<accession>A0A016U7C8</accession>
<evidence type="ECO:0000313" key="3">
    <source>
        <dbReference type="Proteomes" id="UP000024635"/>
    </source>
</evidence>
<protein>
    <submittedName>
        <fullName evidence="2">Uncharacterized protein</fullName>
    </submittedName>
</protein>
<keyword evidence="3" id="KW-1185">Reference proteome</keyword>
<dbReference type="EMBL" id="JARK01001389">
    <property type="protein sequence ID" value="EYC10762.1"/>
    <property type="molecule type" value="Genomic_DNA"/>
</dbReference>
<name>A0A016U7C8_9BILA</name>
<feature type="region of interest" description="Disordered" evidence="1">
    <location>
        <begin position="1"/>
        <end position="25"/>
    </location>
</feature>
<evidence type="ECO:0000256" key="1">
    <source>
        <dbReference type="SAM" id="MobiDB-lite"/>
    </source>
</evidence>
<comment type="caution">
    <text evidence="2">The sequence shown here is derived from an EMBL/GenBank/DDBJ whole genome shotgun (WGS) entry which is preliminary data.</text>
</comment>
<organism evidence="2 3">
    <name type="scientific">Ancylostoma ceylanicum</name>
    <dbReference type="NCBI Taxonomy" id="53326"/>
    <lineage>
        <taxon>Eukaryota</taxon>
        <taxon>Metazoa</taxon>
        <taxon>Ecdysozoa</taxon>
        <taxon>Nematoda</taxon>
        <taxon>Chromadorea</taxon>
        <taxon>Rhabditida</taxon>
        <taxon>Rhabditina</taxon>
        <taxon>Rhabditomorpha</taxon>
        <taxon>Strongyloidea</taxon>
        <taxon>Ancylostomatidae</taxon>
        <taxon>Ancylostomatinae</taxon>
        <taxon>Ancylostoma</taxon>
    </lineage>
</organism>
<gene>
    <name evidence="2" type="primary">Acey_s0053.g2283</name>
    <name evidence="2" type="ORF">Y032_0053g2283</name>
</gene>
<reference evidence="3" key="1">
    <citation type="journal article" date="2015" name="Nat. Genet.">
        <title>The genome and transcriptome of the zoonotic hookworm Ancylostoma ceylanicum identify infection-specific gene families.</title>
        <authorList>
            <person name="Schwarz E.M."/>
            <person name="Hu Y."/>
            <person name="Antoshechkin I."/>
            <person name="Miller M.M."/>
            <person name="Sternberg P.W."/>
            <person name="Aroian R.V."/>
        </authorList>
    </citation>
    <scope>NUCLEOTIDE SEQUENCE</scope>
    <source>
        <strain evidence="3">HY135</strain>
    </source>
</reference>
<sequence length="104" mass="11589">MRTIKQGSIRLPPHPPSSTLDSVTSVVDPERRHLYRVGIVKTPLQHTAMAEMKNPPPSLLPPPLFPLRIKAHPPDIPPIAEVEVHSTYSIIISKTMVQRSHGRP</sequence>
<proteinExistence type="predicted"/>